<dbReference type="RefSeq" id="WP_003725228.1">
    <property type="nucleotide sequence ID" value="NZ_JAERVU010000008.1"/>
</dbReference>
<name>A0A2Z4HVS2_LISWE</name>
<evidence type="ECO:0000313" key="2">
    <source>
        <dbReference type="EMBL" id="AWW22430.1"/>
    </source>
</evidence>
<feature type="compositionally biased region" description="Low complexity" evidence="1">
    <location>
        <begin position="219"/>
        <end position="252"/>
    </location>
</feature>
<protein>
    <submittedName>
        <fullName evidence="2">Uncharacterized protein</fullName>
    </submittedName>
</protein>
<dbReference type="EMBL" id="MH382833">
    <property type="protein sequence ID" value="AWW22430.1"/>
    <property type="molecule type" value="Genomic_DNA"/>
</dbReference>
<organism evidence="2">
    <name type="scientific">Listeria welshimeri</name>
    <dbReference type="NCBI Taxonomy" id="1643"/>
    <lineage>
        <taxon>Bacteria</taxon>
        <taxon>Bacillati</taxon>
        <taxon>Bacillota</taxon>
        <taxon>Bacilli</taxon>
        <taxon>Bacillales</taxon>
        <taxon>Listeriaceae</taxon>
        <taxon>Listeria</taxon>
    </lineage>
</organism>
<geneLocation type="plasmid" evidence="2">
    <name>pLIS1</name>
</geneLocation>
<dbReference type="AlphaFoldDB" id="A0A2Z4HVS2"/>
<dbReference type="EMBL" id="NYPG01000009">
    <property type="protein sequence ID" value="PDK40316.1"/>
    <property type="molecule type" value="Genomic_DNA"/>
</dbReference>
<keyword evidence="2" id="KW-0614">Plasmid</keyword>
<evidence type="ECO:0000313" key="3">
    <source>
        <dbReference type="EMBL" id="PDK40316.1"/>
    </source>
</evidence>
<feature type="region of interest" description="Disordered" evidence="1">
    <location>
        <begin position="209"/>
        <end position="340"/>
    </location>
</feature>
<feature type="compositionally biased region" description="Polar residues" evidence="1">
    <location>
        <begin position="253"/>
        <end position="287"/>
    </location>
</feature>
<reference evidence="2" key="2">
    <citation type="submission" date="2018-05" db="EMBL/GenBank/DDBJ databases">
        <title>Prevalence of plasmid-borne benzalkonium chloride resistance cassette bcrABC and cadmium resistance cadA genes in nonpathogenic Listeria spp. isolated from food-processing environments.</title>
        <authorList>
            <person name="Korsak D."/>
            <person name="Chmielowska C."/>
            <person name="Szuplewska M."/>
            <person name="Bartosik D."/>
        </authorList>
    </citation>
    <scope>NUCLEOTIDE SEQUENCE</scope>
    <source>
        <strain evidence="2">40/07</strain>
        <plasmid evidence="2">pLIS1</plasmid>
    </source>
</reference>
<evidence type="ECO:0000313" key="4">
    <source>
        <dbReference type="Proteomes" id="UP000219632"/>
    </source>
</evidence>
<gene>
    <name evidence="3" type="ORF">AFZ32_12715</name>
    <name evidence="2" type="ORF">pLIS100275</name>
</gene>
<evidence type="ECO:0000256" key="1">
    <source>
        <dbReference type="SAM" id="MobiDB-lite"/>
    </source>
</evidence>
<proteinExistence type="predicted"/>
<feature type="compositionally biased region" description="Low complexity" evidence="1">
    <location>
        <begin position="288"/>
        <end position="301"/>
    </location>
</feature>
<reference evidence="3 4" key="1">
    <citation type="submission" date="2017-09" db="EMBL/GenBank/DDBJ databases">
        <title>Draft Genomes of 144 Listeria Monocytogenes isolates from foods.</title>
        <authorList>
            <person name="Wu C.H."/>
            <person name="Ng J."/>
            <person name="Kiang D."/>
            <person name="Chen C.-Y."/>
            <person name="Frink S."/>
            <person name="Lafrades M."/>
            <person name="Morales C."/>
            <person name="Park P."/>
            <person name="Zwick M."/>
        </authorList>
    </citation>
    <scope>NUCLEOTIDE SEQUENCE [LARGE SCALE GENOMIC DNA]</scope>
    <source>
        <strain evidence="3 4">CDPHFDLB-F14M01633.75-2</strain>
    </source>
</reference>
<sequence>MKKKLSIISILVIALLAVVGGYVGYQQHVEAANRAAVQQKEKAIKQQVNALYVDKNEKKLAKQLTQAKITKAKHALSSLSDKSLKKQLKVKVDAAQHMYDAAKAVGNIIDAKQVVKDNVTAKQLQRTLTKIKQVDASKQTFVKELQTRYQAANKQWKQIKQLKKGIAAASMQNSNAYDRYAASVKKVKNKTAKAALTKSLKQLKAKINRNQAAQKEKQQQNAQEKAQQVQKEKQATTQSSNQTATPNTNSNNKQATNGGNSSNAGSEAKSGNSSTPKGGSSSTAPKTSSKQSSGKNNSKNDSYMDRVNGSLNNINKGNYREVEHGDAGGGHSYSGYEFNK</sequence>
<dbReference type="Proteomes" id="UP000219632">
    <property type="component" value="Unassembled WGS sequence"/>
</dbReference>
<keyword evidence="4" id="KW-1185">Reference proteome</keyword>
<accession>A0A2Z4HVS2</accession>